<feature type="compositionally biased region" description="Basic and acidic residues" evidence="15">
    <location>
        <begin position="1"/>
        <end position="11"/>
    </location>
</feature>
<evidence type="ECO:0000256" key="9">
    <source>
        <dbReference type="ARBA" id="ARBA00022824"/>
    </source>
</evidence>
<feature type="transmembrane region" description="Helical" evidence="16">
    <location>
        <begin position="272"/>
        <end position="297"/>
    </location>
</feature>
<dbReference type="GO" id="GO:0004169">
    <property type="term" value="F:dolichyl-phosphate-mannose-protein mannosyltransferase activity"/>
    <property type="evidence" value="ECO:0007669"/>
    <property type="project" value="UniProtKB-EC"/>
</dbReference>
<dbReference type="UniPathway" id="UPA00378"/>
<feature type="domain" description="MIR" evidence="17">
    <location>
        <begin position="393"/>
        <end position="449"/>
    </location>
</feature>
<evidence type="ECO:0000256" key="6">
    <source>
        <dbReference type="ARBA" id="ARBA00022679"/>
    </source>
</evidence>
<feature type="domain" description="MIR" evidence="17">
    <location>
        <begin position="454"/>
        <end position="511"/>
    </location>
</feature>
<keyword evidence="9" id="KW-0256">Endoplasmic reticulum</keyword>
<dbReference type="InterPro" id="IPR032421">
    <property type="entry name" value="PMT_4TMC"/>
</dbReference>
<dbReference type="Pfam" id="PF16192">
    <property type="entry name" value="PMT_4TMC"/>
    <property type="match status" value="1"/>
</dbReference>
<evidence type="ECO:0000256" key="10">
    <source>
        <dbReference type="ARBA" id="ARBA00022989"/>
    </source>
</evidence>
<dbReference type="PANTHER" id="PTHR10050:SF46">
    <property type="entry name" value="PROTEIN O-MANNOSYL-TRANSFERASE 2"/>
    <property type="match status" value="1"/>
</dbReference>
<evidence type="ECO:0000256" key="8">
    <source>
        <dbReference type="ARBA" id="ARBA00022737"/>
    </source>
</evidence>
<proteinExistence type="inferred from homology"/>
<evidence type="ECO:0000259" key="17">
    <source>
        <dbReference type="PROSITE" id="PS50919"/>
    </source>
</evidence>
<protein>
    <recommendedName>
        <fullName evidence="12">Protein O-mannosyl-transferase 2</fullName>
        <ecNumber evidence="4">2.4.1.109</ecNumber>
    </recommendedName>
</protein>
<feature type="transmembrane region" description="Helical" evidence="16">
    <location>
        <begin position="223"/>
        <end position="252"/>
    </location>
</feature>
<evidence type="ECO:0000256" key="1">
    <source>
        <dbReference type="ARBA" id="ARBA00004477"/>
    </source>
</evidence>
<keyword evidence="5" id="KW-0328">Glycosyltransferase</keyword>
<evidence type="ECO:0000256" key="15">
    <source>
        <dbReference type="SAM" id="MobiDB-lite"/>
    </source>
</evidence>
<dbReference type="InterPro" id="IPR003342">
    <property type="entry name" value="ArnT-like_N"/>
</dbReference>
<organism evidence="18 19">
    <name type="scientific">Cyprinus carpio</name>
    <name type="common">Common carp</name>
    <dbReference type="NCBI Taxonomy" id="7962"/>
    <lineage>
        <taxon>Eukaryota</taxon>
        <taxon>Metazoa</taxon>
        <taxon>Chordata</taxon>
        <taxon>Craniata</taxon>
        <taxon>Vertebrata</taxon>
        <taxon>Euteleostomi</taxon>
        <taxon>Actinopterygii</taxon>
        <taxon>Neopterygii</taxon>
        <taxon>Teleostei</taxon>
        <taxon>Ostariophysi</taxon>
        <taxon>Cypriniformes</taxon>
        <taxon>Cyprinidae</taxon>
        <taxon>Cyprininae</taxon>
        <taxon>Cyprinus</taxon>
    </lineage>
</organism>
<keyword evidence="7 16" id="KW-0812">Transmembrane</keyword>
<evidence type="ECO:0000256" key="16">
    <source>
        <dbReference type="SAM" id="Phobius"/>
    </source>
</evidence>
<feature type="transmembrane region" description="Helical" evidence="16">
    <location>
        <begin position="179"/>
        <end position="203"/>
    </location>
</feature>
<comment type="catalytic activity">
    <reaction evidence="13">
        <text>a di-trans,poly-cis-dolichyl beta-D-mannosyl phosphate + L-threonyl-[protein] = 3-O-(alpha-D-mannosyl)-L-threonyl-[protein] + a di-trans,poly-cis-dolichyl phosphate + H(+)</text>
        <dbReference type="Rhea" id="RHEA:53396"/>
        <dbReference type="Rhea" id="RHEA-COMP:11060"/>
        <dbReference type="Rhea" id="RHEA-COMP:13547"/>
        <dbReference type="Rhea" id="RHEA-COMP:19498"/>
        <dbReference type="Rhea" id="RHEA-COMP:19501"/>
        <dbReference type="ChEBI" id="CHEBI:15378"/>
        <dbReference type="ChEBI" id="CHEBI:30013"/>
        <dbReference type="ChEBI" id="CHEBI:57683"/>
        <dbReference type="ChEBI" id="CHEBI:58211"/>
        <dbReference type="ChEBI" id="CHEBI:137323"/>
        <dbReference type="EC" id="2.4.1.109"/>
    </reaction>
</comment>
<feature type="region of interest" description="Disordered" evidence="15">
    <location>
        <begin position="1"/>
        <end position="59"/>
    </location>
</feature>
<sequence length="726" mass="82314">MDGKQKEHYTQRQDTSAVRHRKTCKTNEGAECLPQPSSETSNGANKRIPKRAGHLSSPSRDDHVPVYTLVLVLVLSVCTRFYKITEPPHVCWDETHFGKMGSYYINRTFFFDVHPPLGKMLIGLAGYLTGYDGTFPFIKPGDKYEHHNYWGMRAFCAALGSCLPPFAFLIVLELSHSTPAALIAASLLIFDTGCITLSQYILLDPILMFFIMGSHLSMKLYWSSLWVCLSGSLGVKFVGLFVILLVGINTAFDLWRLLGDLSLSLLDFGKHLLARVFGLIMLPLFLYTTIFAVHFIVLNRSGPGDGFFSSAFQSRLIGNNLHNASMPEYLAYGSVITVKNLRIAGGYLHSHWHLYPEGVGAHQQQVTAYLHKDYNNLWLVKRPDNSDDLTGPPELVRQGDIIRLEHKETTRNLHSHFHEAPLTKKHLQVTGYGINGSGDVNDLWQVEVCGGKKGDPVKVLRSKVRFLHRSTSCVLCSSGKTLPKWGWEQVEVTCSPYVKETPNTQWNIEDHINPKLPNISLSVLKPTFLEVLWESHIVMIRGNSGLKPKDNEMNSKPWHWPINYQGLRFSGVNETEYRVYLLGNPVIWWLNLLSLALFVLMLTVASLAKQRGVKMEGMRKVHCHTLMEGGGMLLLGWLLHYLPFYIMGRILYYHHYFPAMLFSSMLTGTTYSRESIWGLGCLPEVKNNLMNFFYLFHPLSYGMRGPLAQDPASSMAGLRWMESWEF</sequence>
<comment type="subcellular location">
    <subcellularLocation>
        <location evidence="1">Endoplasmic reticulum membrane</location>
        <topology evidence="1">Multi-pass membrane protein</topology>
    </subcellularLocation>
</comment>
<feature type="domain" description="MIR" evidence="17">
    <location>
        <begin position="327"/>
        <end position="383"/>
    </location>
</feature>
<feature type="transmembrane region" description="Helical" evidence="16">
    <location>
        <begin position="150"/>
        <end position="172"/>
    </location>
</feature>
<gene>
    <name evidence="18" type="primary">LOC109107356</name>
</gene>
<feature type="transmembrane region" description="Helical" evidence="16">
    <location>
        <begin position="586"/>
        <end position="608"/>
    </location>
</feature>
<evidence type="ECO:0000313" key="18">
    <source>
        <dbReference type="Ensembl" id="ENSCCRP00020037883.1"/>
    </source>
</evidence>
<dbReference type="Ensembl" id="ENSCCRT00020041361.1">
    <property type="protein sequence ID" value="ENSCCRP00020037883.1"/>
    <property type="gene ID" value="ENSCCRG00020016890.1"/>
</dbReference>
<feature type="compositionally biased region" description="Polar residues" evidence="15">
    <location>
        <begin position="35"/>
        <end position="44"/>
    </location>
</feature>
<evidence type="ECO:0000256" key="5">
    <source>
        <dbReference type="ARBA" id="ARBA00022676"/>
    </source>
</evidence>
<dbReference type="PROSITE" id="PS50919">
    <property type="entry name" value="MIR"/>
    <property type="match status" value="3"/>
</dbReference>
<keyword evidence="6" id="KW-0808">Transferase</keyword>
<dbReference type="Proteomes" id="UP000694701">
    <property type="component" value="Unplaced"/>
</dbReference>
<dbReference type="InterPro" id="IPR036300">
    <property type="entry name" value="MIR_dom_sf"/>
</dbReference>
<dbReference type="InterPro" id="IPR016093">
    <property type="entry name" value="MIR_motif"/>
</dbReference>
<feature type="transmembrane region" description="Helical" evidence="16">
    <location>
        <begin position="629"/>
        <end position="647"/>
    </location>
</feature>
<dbReference type="SUPFAM" id="SSF82109">
    <property type="entry name" value="MIR domain"/>
    <property type="match status" value="1"/>
</dbReference>
<evidence type="ECO:0000256" key="12">
    <source>
        <dbReference type="ARBA" id="ARBA00039583"/>
    </source>
</evidence>
<keyword evidence="8" id="KW-0677">Repeat</keyword>
<evidence type="ECO:0000256" key="11">
    <source>
        <dbReference type="ARBA" id="ARBA00023136"/>
    </source>
</evidence>
<comment type="similarity">
    <text evidence="3">Belongs to the glycosyltransferase 39 family.</text>
</comment>
<name>A0A8C2E9I3_CYPCA</name>
<evidence type="ECO:0000256" key="14">
    <source>
        <dbReference type="ARBA" id="ARBA00045102"/>
    </source>
</evidence>
<evidence type="ECO:0000256" key="3">
    <source>
        <dbReference type="ARBA" id="ARBA00007222"/>
    </source>
</evidence>
<dbReference type="AlphaFoldDB" id="A0A8C2E9I3"/>
<dbReference type="Gene3D" id="2.80.10.50">
    <property type="match status" value="1"/>
</dbReference>
<dbReference type="FunFam" id="2.80.10.50:FF:000026">
    <property type="entry name" value="Blast:Protein O-mannosyl-transferase 2"/>
    <property type="match status" value="1"/>
</dbReference>
<dbReference type="EC" id="2.4.1.109" evidence="4"/>
<dbReference type="PANTHER" id="PTHR10050">
    <property type="entry name" value="DOLICHYL-PHOSPHATE-MANNOSE--PROTEIN MANNOSYLTRANSFERASE"/>
    <property type="match status" value="1"/>
</dbReference>
<keyword evidence="11 16" id="KW-0472">Membrane</keyword>
<evidence type="ECO:0000256" key="7">
    <source>
        <dbReference type="ARBA" id="ARBA00022692"/>
    </source>
</evidence>
<evidence type="ECO:0000256" key="13">
    <source>
        <dbReference type="ARBA" id="ARBA00045085"/>
    </source>
</evidence>
<evidence type="ECO:0000256" key="2">
    <source>
        <dbReference type="ARBA" id="ARBA00004922"/>
    </source>
</evidence>
<dbReference type="GO" id="GO:0005789">
    <property type="term" value="C:endoplasmic reticulum membrane"/>
    <property type="evidence" value="ECO:0007669"/>
    <property type="project" value="UniProtKB-SubCell"/>
</dbReference>
<reference evidence="18" key="1">
    <citation type="submission" date="2025-08" db="UniProtKB">
        <authorList>
            <consortium name="Ensembl"/>
        </authorList>
    </citation>
    <scope>IDENTIFICATION</scope>
</reference>
<dbReference type="Pfam" id="PF02366">
    <property type="entry name" value="PMT"/>
    <property type="match status" value="1"/>
</dbReference>
<feature type="transmembrane region" description="Helical" evidence="16">
    <location>
        <begin position="109"/>
        <end position="130"/>
    </location>
</feature>
<comment type="catalytic activity">
    <reaction evidence="14">
        <text>a di-trans,poly-cis-dolichyl beta-D-mannosyl phosphate + L-seryl-[protein] = 3-O-(alpha-D-mannosyl)-L-seryl-[protein] + a di-trans,poly-cis-dolichyl phosphate + H(+)</text>
        <dbReference type="Rhea" id="RHEA:17377"/>
        <dbReference type="Rhea" id="RHEA-COMP:9863"/>
        <dbReference type="Rhea" id="RHEA-COMP:13546"/>
        <dbReference type="Rhea" id="RHEA-COMP:19498"/>
        <dbReference type="Rhea" id="RHEA-COMP:19501"/>
        <dbReference type="ChEBI" id="CHEBI:15378"/>
        <dbReference type="ChEBI" id="CHEBI:29999"/>
        <dbReference type="ChEBI" id="CHEBI:57683"/>
        <dbReference type="ChEBI" id="CHEBI:58211"/>
        <dbReference type="ChEBI" id="CHEBI:137321"/>
        <dbReference type="EC" id="2.4.1.109"/>
    </reaction>
</comment>
<dbReference type="InterPro" id="IPR027005">
    <property type="entry name" value="PMT-like"/>
</dbReference>
<comment type="pathway">
    <text evidence="2">Protein modification; protein glycosylation.</text>
</comment>
<dbReference type="SMART" id="SM00472">
    <property type="entry name" value="MIR"/>
    <property type="match status" value="3"/>
</dbReference>
<evidence type="ECO:0000313" key="19">
    <source>
        <dbReference type="Proteomes" id="UP000694701"/>
    </source>
</evidence>
<accession>A0A8C2E9I3</accession>
<dbReference type="Pfam" id="PF02815">
    <property type="entry name" value="MIR"/>
    <property type="match status" value="1"/>
</dbReference>
<dbReference type="CDD" id="cd23282">
    <property type="entry name" value="beta-trefoil_MIR_POMT2"/>
    <property type="match status" value="1"/>
</dbReference>
<evidence type="ECO:0000256" key="4">
    <source>
        <dbReference type="ARBA" id="ARBA00012839"/>
    </source>
</evidence>
<keyword evidence="10 16" id="KW-1133">Transmembrane helix</keyword>